<protein>
    <submittedName>
        <fullName evidence="1">5126_t:CDS:1</fullName>
    </submittedName>
</protein>
<evidence type="ECO:0000313" key="1">
    <source>
        <dbReference type="EMBL" id="CAG8594454.1"/>
    </source>
</evidence>
<feature type="non-terminal residue" evidence="1">
    <location>
        <position position="1"/>
    </location>
</feature>
<evidence type="ECO:0000313" key="2">
    <source>
        <dbReference type="Proteomes" id="UP000789860"/>
    </source>
</evidence>
<feature type="non-terminal residue" evidence="1">
    <location>
        <position position="77"/>
    </location>
</feature>
<sequence>LTNYKRELIKAKLYKIVNFSTVEEVIALESDNNIVNSDKLSYTKIEQKTLVIDNIVDLIQNYLEESERDTNNDYNLQ</sequence>
<keyword evidence="2" id="KW-1185">Reference proteome</keyword>
<dbReference type="Proteomes" id="UP000789860">
    <property type="component" value="Unassembled WGS sequence"/>
</dbReference>
<comment type="caution">
    <text evidence="1">The sequence shown here is derived from an EMBL/GenBank/DDBJ whole genome shotgun (WGS) entry which is preliminary data.</text>
</comment>
<gene>
    <name evidence="1" type="ORF">SCALOS_LOCUS6698</name>
</gene>
<organism evidence="1 2">
    <name type="scientific">Scutellospora calospora</name>
    <dbReference type="NCBI Taxonomy" id="85575"/>
    <lineage>
        <taxon>Eukaryota</taxon>
        <taxon>Fungi</taxon>
        <taxon>Fungi incertae sedis</taxon>
        <taxon>Mucoromycota</taxon>
        <taxon>Glomeromycotina</taxon>
        <taxon>Glomeromycetes</taxon>
        <taxon>Diversisporales</taxon>
        <taxon>Gigasporaceae</taxon>
        <taxon>Scutellospora</taxon>
    </lineage>
</organism>
<dbReference type="EMBL" id="CAJVPM010013370">
    <property type="protein sequence ID" value="CAG8594454.1"/>
    <property type="molecule type" value="Genomic_DNA"/>
</dbReference>
<reference evidence="1" key="1">
    <citation type="submission" date="2021-06" db="EMBL/GenBank/DDBJ databases">
        <authorList>
            <person name="Kallberg Y."/>
            <person name="Tangrot J."/>
            <person name="Rosling A."/>
        </authorList>
    </citation>
    <scope>NUCLEOTIDE SEQUENCE</scope>
    <source>
        <strain evidence="1">AU212A</strain>
    </source>
</reference>
<accession>A0ACA9MIC3</accession>
<proteinExistence type="predicted"/>
<name>A0ACA9MIC3_9GLOM</name>